<sequence>MSANDQQDAAPMPLQATPEGKAGAIACPQDAQERIARNVREILTAVGEDPTREGLRDTPDRVAKMYLDVFSGLYEDPREHLRKQFSADHHSGVVLVKDIRFHSMCEHHLLPVFGRAHVAYLPDGGRLTGLSKLARLVEGYARRPQLQERLTDQIVQGMVDVLAPRAVLVMLEAEHMCMSLRGVRTPGSTTVTTGAHGLWAEDFQARQEIMSLMRG</sequence>
<evidence type="ECO:0000256" key="5">
    <source>
        <dbReference type="ARBA" id="ARBA00022563"/>
    </source>
</evidence>
<dbReference type="Proteomes" id="UP001062901">
    <property type="component" value="Unassembled WGS sequence"/>
</dbReference>
<comment type="similarity">
    <text evidence="3 8">Belongs to the GTP cyclohydrolase I family.</text>
</comment>
<dbReference type="PROSITE" id="PS00860">
    <property type="entry name" value="GTP_CYCLOHYDROL_1_2"/>
    <property type="match status" value="1"/>
</dbReference>
<keyword evidence="5 8" id="KW-0554">One-carbon metabolism</keyword>
<evidence type="ECO:0000313" key="12">
    <source>
        <dbReference type="Proteomes" id="UP001062901"/>
    </source>
</evidence>
<dbReference type="NCBIfam" id="NF006826">
    <property type="entry name" value="PRK09347.1-3"/>
    <property type="match status" value="1"/>
</dbReference>
<dbReference type="NCBIfam" id="TIGR00063">
    <property type="entry name" value="folE"/>
    <property type="match status" value="1"/>
</dbReference>
<dbReference type="Gene3D" id="1.10.286.10">
    <property type="match status" value="1"/>
</dbReference>
<evidence type="ECO:0000313" key="11">
    <source>
        <dbReference type="EMBL" id="GBQ07084.1"/>
    </source>
</evidence>
<keyword evidence="7 8" id="KW-0342">GTP-binding</keyword>
<evidence type="ECO:0000256" key="6">
    <source>
        <dbReference type="ARBA" id="ARBA00022801"/>
    </source>
</evidence>
<dbReference type="NCBIfam" id="NF006825">
    <property type="entry name" value="PRK09347.1-2"/>
    <property type="match status" value="1"/>
</dbReference>
<feature type="domain" description="GTP cyclohydrolase I" evidence="10">
    <location>
        <begin position="36"/>
        <end position="213"/>
    </location>
</feature>
<evidence type="ECO:0000256" key="1">
    <source>
        <dbReference type="ARBA" id="ARBA00001052"/>
    </source>
</evidence>
<keyword evidence="8" id="KW-0862">Zinc</keyword>
<evidence type="ECO:0000256" key="8">
    <source>
        <dbReference type="HAMAP-Rule" id="MF_00223"/>
    </source>
</evidence>
<keyword evidence="8" id="KW-0479">Metal-binding</keyword>
<organism evidence="11 12">
    <name type="scientific">Saccharibacter floricola DSM 15669</name>
    <dbReference type="NCBI Taxonomy" id="1123227"/>
    <lineage>
        <taxon>Bacteria</taxon>
        <taxon>Pseudomonadati</taxon>
        <taxon>Pseudomonadota</taxon>
        <taxon>Alphaproteobacteria</taxon>
        <taxon>Acetobacterales</taxon>
        <taxon>Acetobacteraceae</taxon>
        <taxon>Saccharibacter</taxon>
    </lineage>
</organism>
<dbReference type="EMBL" id="BAQD01000021">
    <property type="protein sequence ID" value="GBQ07084.1"/>
    <property type="molecule type" value="Genomic_DNA"/>
</dbReference>
<comment type="caution">
    <text evidence="11">The sequence shown here is derived from an EMBL/GenBank/DDBJ whole genome shotgun (WGS) entry which is preliminary data.</text>
</comment>
<dbReference type="Gene3D" id="3.30.1130.10">
    <property type="match status" value="1"/>
</dbReference>
<proteinExistence type="inferred from homology"/>
<comment type="subunit">
    <text evidence="4">Toroid-shaped homodecamer, composed of two pentamers of five dimers.</text>
</comment>
<accession>A0ABQ0NZY6</accession>
<comment type="catalytic activity">
    <reaction evidence="1 8">
        <text>GTP + H2O = 7,8-dihydroneopterin 3'-triphosphate + formate + H(+)</text>
        <dbReference type="Rhea" id="RHEA:17473"/>
        <dbReference type="ChEBI" id="CHEBI:15377"/>
        <dbReference type="ChEBI" id="CHEBI:15378"/>
        <dbReference type="ChEBI" id="CHEBI:15740"/>
        <dbReference type="ChEBI" id="CHEBI:37565"/>
        <dbReference type="ChEBI" id="CHEBI:58462"/>
        <dbReference type="EC" id="3.5.4.16"/>
    </reaction>
</comment>
<evidence type="ECO:0000256" key="3">
    <source>
        <dbReference type="ARBA" id="ARBA00008085"/>
    </source>
</evidence>
<dbReference type="InterPro" id="IPR020602">
    <property type="entry name" value="GTP_CycHdrlase_I_dom"/>
</dbReference>
<evidence type="ECO:0000256" key="9">
    <source>
        <dbReference type="SAM" id="MobiDB-lite"/>
    </source>
</evidence>
<feature type="binding site" evidence="8">
    <location>
        <position position="108"/>
    </location>
    <ligand>
        <name>Zn(2+)</name>
        <dbReference type="ChEBI" id="CHEBI:29105"/>
    </ligand>
</feature>
<dbReference type="InterPro" id="IPR043133">
    <property type="entry name" value="GTP-CH-I_C/QueF"/>
</dbReference>
<evidence type="ECO:0000256" key="2">
    <source>
        <dbReference type="ARBA" id="ARBA00005080"/>
    </source>
</evidence>
<evidence type="ECO:0000256" key="7">
    <source>
        <dbReference type="ARBA" id="ARBA00023134"/>
    </source>
</evidence>
<feature type="binding site" evidence="8">
    <location>
        <position position="177"/>
    </location>
    <ligand>
        <name>Zn(2+)</name>
        <dbReference type="ChEBI" id="CHEBI:29105"/>
    </ligand>
</feature>
<dbReference type="EC" id="3.5.4.16" evidence="8"/>
<keyword evidence="12" id="KW-1185">Reference proteome</keyword>
<dbReference type="SUPFAM" id="SSF55620">
    <property type="entry name" value="Tetrahydrobiopterin biosynthesis enzymes-like"/>
    <property type="match status" value="1"/>
</dbReference>
<comment type="pathway">
    <text evidence="2 8">Cofactor biosynthesis; 7,8-dihydroneopterin triphosphate biosynthesis; 7,8-dihydroneopterin triphosphate from GTP: step 1/1.</text>
</comment>
<dbReference type="InterPro" id="IPR043134">
    <property type="entry name" value="GTP-CH-I_N"/>
</dbReference>
<evidence type="ECO:0000259" key="10">
    <source>
        <dbReference type="Pfam" id="PF01227"/>
    </source>
</evidence>
<evidence type="ECO:0000256" key="4">
    <source>
        <dbReference type="ARBA" id="ARBA00011857"/>
    </source>
</evidence>
<dbReference type="Pfam" id="PF01227">
    <property type="entry name" value="GTP_cyclohydroI"/>
    <property type="match status" value="1"/>
</dbReference>
<feature type="binding site" evidence="8">
    <location>
        <position position="105"/>
    </location>
    <ligand>
        <name>Zn(2+)</name>
        <dbReference type="ChEBI" id="CHEBI:29105"/>
    </ligand>
</feature>
<dbReference type="PANTHER" id="PTHR11109:SF7">
    <property type="entry name" value="GTP CYCLOHYDROLASE 1"/>
    <property type="match status" value="1"/>
</dbReference>
<dbReference type="PANTHER" id="PTHR11109">
    <property type="entry name" value="GTP CYCLOHYDROLASE I"/>
    <property type="match status" value="1"/>
</dbReference>
<gene>
    <name evidence="8" type="primary">folE</name>
    <name evidence="11" type="ORF">AA15669_1219</name>
</gene>
<protein>
    <recommendedName>
        <fullName evidence="8">GTP cyclohydrolase 1</fullName>
        <ecNumber evidence="8">3.5.4.16</ecNumber>
    </recommendedName>
    <alternativeName>
        <fullName evidence="8">GTP cyclohydrolase I</fullName>
        <shortName evidence="8">GTP-CH-I</shortName>
    </alternativeName>
</protein>
<keyword evidence="8" id="KW-0547">Nucleotide-binding</keyword>
<comment type="subunit">
    <text evidence="8">Homopolymer.</text>
</comment>
<dbReference type="PROSITE" id="PS00859">
    <property type="entry name" value="GTP_CYCLOHYDROL_1_1"/>
    <property type="match status" value="1"/>
</dbReference>
<dbReference type="InterPro" id="IPR018234">
    <property type="entry name" value="GTP_CycHdrlase_I_CS"/>
</dbReference>
<name>A0ABQ0NZY6_9PROT</name>
<keyword evidence="6 8" id="KW-0378">Hydrolase</keyword>
<feature type="region of interest" description="Disordered" evidence="9">
    <location>
        <begin position="1"/>
        <end position="21"/>
    </location>
</feature>
<dbReference type="InterPro" id="IPR001474">
    <property type="entry name" value="GTP_CycHdrlase_I"/>
</dbReference>
<reference evidence="11" key="1">
    <citation type="submission" date="2013-04" db="EMBL/GenBank/DDBJ databases">
        <title>The genome sequencing project of 58 acetic acid bacteria.</title>
        <authorList>
            <person name="Okamoto-Kainuma A."/>
            <person name="Ishikawa M."/>
            <person name="Umino S."/>
            <person name="Koizumi Y."/>
            <person name="Shiwa Y."/>
            <person name="Yoshikawa H."/>
            <person name="Matsutani M."/>
            <person name="Matsushita K."/>
        </authorList>
    </citation>
    <scope>NUCLEOTIDE SEQUENCE</scope>
    <source>
        <strain evidence="11">DSM 15669</strain>
    </source>
</reference>
<dbReference type="HAMAP" id="MF_00223">
    <property type="entry name" value="FolE"/>
    <property type="match status" value="1"/>
</dbReference>